<feature type="domain" description="Helicase-associated" evidence="1">
    <location>
        <begin position="171"/>
        <end position="235"/>
    </location>
</feature>
<sequence length="321" mass="38076">MYQGETPWESSLIPERIQQLNDLHVDWNPIDSQWEEKYQMLKSFFDQYGHCRVPINNPENPTLGLWVGTQRDEFRAGTLKEDRKARLDDLNFTYNMYEDAFERGLERLRAYKEVHGHCGVPTNYEEDSALWSFVDKNRQTHALWKQGKSSSMSDEKIQILNELGFIWNARETTWEENFDRLEAFCLEHGHCNVPPTFKQNQGGASLYNFVANQRADLKSNCITKERKERLDAIGFVWNIREEQWMQCYQELAKYREEFGSSNVPAKYEKNSSLGKWVKNQRSRKRSMKPHRRKLLDQLDFEWTMKSRTTKGTVESPDKSVY</sequence>
<accession>A0A6T7K4E0</accession>
<gene>
    <name evidence="2" type="ORF">ASEP1449_LOCUS19460</name>
    <name evidence="3" type="ORF">ASEP1449_LOCUS19544</name>
</gene>
<feature type="domain" description="Helicase-associated" evidence="1">
    <location>
        <begin position="98"/>
        <end position="165"/>
    </location>
</feature>
<evidence type="ECO:0000313" key="3">
    <source>
        <dbReference type="EMBL" id="CAD9827710.1"/>
    </source>
</evidence>
<feature type="domain" description="Helicase-associated" evidence="1">
    <location>
        <begin position="31"/>
        <end position="92"/>
    </location>
</feature>
<dbReference type="InterPro" id="IPR005114">
    <property type="entry name" value="Helicase_assoc"/>
</dbReference>
<organism evidence="3">
    <name type="scientific">Attheya septentrionalis</name>
    <dbReference type="NCBI Taxonomy" id="420275"/>
    <lineage>
        <taxon>Eukaryota</taxon>
        <taxon>Sar</taxon>
        <taxon>Stramenopiles</taxon>
        <taxon>Ochrophyta</taxon>
        <taxon>Bacillariophyta</taxon>
        <taxon>Coscinodiscophyceae</taxon>
        <taxon>Chaetocerotophycidae</taxon>
        <taxon>Chaetocerotales</taxon>
        <taxon>Attheyaceae</taxon>
        <taxon>Attheya</taxon>
    </lineage>
</organism>
<evidence type="ECO:0000313" key="2">
    <source>
        <dbReference type="EMBL" id="CAD9827626.1"/>
    </source>
</evidence>
<proteinExistence type="predicted"/>
<dbReference type="EMBL" id="HBHQ01028800">
    <property type="protein sequence ID" value="CAD9827710.1"/>
    <property type="molecule type" value="Transcribed_RNA"/>
</dbReference>
<dbReference type="EMBL" id="HBHQ01028688">
    <property type="protein sequence ID" value="CAD9827626.1"/>
    <property type="molecule type" value="Transcribed_RNA"/>
</dbReference>
<dbReference type="PANTHER" id="PTHR33418">
    <property type="entry name" value="HELICASE-ASSOCIATED"/>
    <property type="match status" value="1"/>
</dbReference>
<feature type="domain" description="Helicase-associated" evidence="1">
    <location>
        <begin position="241"/>
        <end position="300"/>
    </location>
</feature>
<reference evidence="3" key="1">
    <citation type="submission" date="2021-01" db="EMBL/GenBank/DDBJ databases">
        <authorList>
            <person name="Corre E."/>
            <person name="Pelletier E."/>
            <person name="Niang G."/>
            <person name="Scheremetjew M."/>
            <person name="Finn R."/>
            <person name="Kale V."/>
            <person name="Holt S."/>
            <person name="Cochrane G."/>
            <person name="Meng A."/>
            <person name="Brown T."/>
            <person name="Cohen L."/>
        </authorList>
    </citation>
    <scope>NUCLEOTIDE SEQUENCE</scope>
    <source>
        <strain evidence="3">CCMP2084</strain>
    </source>
</reference>
<evidence type="ECO:0000259" key="1">
    <source>
        <dbReference type="Pfam" id="PF03457"/>
    </source>
</evidence>
<dbReference type="PANTHER" id="PTHR33418:SF1">
    <property type="entry name" value="HELICASE-ASSOCIATED DOMAIN-CONTAINING PROTEIN"/>
    <property type="match status" value="1"/>
</dbReference>
<protein>
    <recommendedName>
        <fullName evidence="1">Helicase-associated domain-containing protein</fullName>
    </recommendedName>
</protein>
<name>A0A6T7K4E0_9STRA</name>
<dbReference type="AlphaFoldDB" id="A0A6T7K4E0"/>
<dbReference type="Gene3D" id="6.10.140.530">
    <property type="match status" value="4"/>
</dbReference>
<dbReference type="Pfam" id="PF03457">
    <property type="entry name" value="HA"/>
    <property type="match status" value="4"/>
</dbReference>